<evidence type="ECO:0000313" key="7">
    <source>
        <dbReference type="EMBL" id="QZD96191.1"/>
    </source>
</evidence>
<reference evidence="7 8" key="1">
    <citation type="submission" date="2021-08" db="EMBL/GenBank/DDBJ databases">
        <title>Comparative Genomics Analysis of the Genus Qipengyuania Reveals Extensive Genetic Diversity and Metabolic Versatility, Including the Description of Fifteen Novel Species.</title>
        <authorList>
            <person name="Liu Y."/>
        </authorList>
    </citation>
    <scope>NUCLEOTIDE SEQUENCE [LARGE SCALE GENOMIC DNA]</scope>
    <source>
        <strain evidence="7 8">1NDH1</strain>
    </source>
</reference>
<evidence type="ECO:0000313" key="8">
    <source>
        <dbReference type="Proteomes" id="UP000824321"/>
    </source>
</evidence>
<feature type="compositionally biased region" description="Basic and acidic residues" evidence="5">
    <location>
        <begin position="187"/>
        <end position="205"/>
    </location>
</feature>
<dbReference type="EC" id="3.2.1.22" evidence="2"/>
<evidence type="ECO:0000256" key="1">
    <source>
        <dbReference type="ARBA" id="ARBA00001255"/>
    </source>
</evidence>
<protein>
    <recommendedName>
        <fullName evidence="2">alpha-galactosidase</fullName>
        <ecNumber evidence="2">3.2.1.22</ecNumber>
    </recommendedName>
</protein>
<dbReference type="InterPro" id="IPR002252">
    <property type="entry name" value="Glyco_hydro_36"/>
</dbReference>
<dbReference type="InterPro" id="IPR038417">
    <property type="entry name" value="Alpga-gal_N_sf"/>
</dbReference>
<dbReference type="PRINTS" id="PR00743">
    <property type="entry name" value="GLHYDRLASE36"/>
</dbReference>
<feature type="region of interest" description="Disordered" evidence="5">
    <location>
        <begin position="187"/>
        <end position="215"/>
    </location>
</feature>
<evidence type="ECO:0000256" key="4">
    <source>
        <dbReference type="ARBA" id="ARBA00023295"/>
    </source>
</evidence>
<dbReference type="Proteomes" id="UP000824321">
    <property type="component" value="Chromosome"/>
</dbReference>
<name>A0ABX9A4J1_9SPHN</name>
<accession>A0ABX9A4J1</accession>
<evidence type="ECO:0000256" key="5">
    <source>
        <dbReference type="SAM" id="MobiDB-lite"/>
    </source>
</evidence>
<dbReference type="InterPro" id="IPR050985">
    <property type="entry name" value="Alpha-glycosidase_related"/>
</dbReference>
<dbReference type="CDD" id="cd14791">
    <property type="entry name" value="GH36"/>
    <property type="match status" value="1"/>
</dbReference>
<dbReference type="InterPro" id="IPR013785">
    <property type="entry name" value="Aldolase_TIM"/>
</dbReference>
<dbReference type="PANTHER" id="PTHR43053">
    <property type="entry name" value="GLYCOSIDASE FAMILY 31"/>
    <property type="match status" value="1"/>
</dbReference>
<dbReference type="Gene3D" id="2.70.98.60">
    <property type="entry name" value="alpha-galactosidase from lactobacil brevis"/>
    <property type="match status" value="1"/>
</dbReference>
<evidence type="ECO:0000259" key="6">
    <source>
        <dbReference type="Pfam" id="PF16875"/>
    </source>
</evidence>
<keyword evidence="8" id="KW-1185">Reference proteome</keyword>
<comment type="catalytic activity">
    <reaction evidence="1">
        <text>Hydrolysis of terminal, non-reducing alpha-D-galactose residues in alpha-D-galactosides, including galactose oligosaccharides, galactomannans and galactolipids.</text>
        <dbReference type="EC" id="3.2.1.22"/>
    </reaction>
</comment>
<dbReference type="SUPFAM" id="SSF51445">
    <property type="entry name" value="(Trans)glycosidases"/>
    <property type="match status" value="1"/>
</dbReference>
<evidence type="ECO:0000256" key="2">
    <source>
        <dbReference type="ARBA" id="ARBA00012755"/>
    </source>
</evidence>
<dbReference type="EMBL" id="CP081294">
    <property type="protein sequence ID" value="QZD96191.1"/>
    <property type="molecule type" value="Genomic_DNA"/>
</dbReference>
<feature type="domain" description="Glycosyl hydrolase family 36 N-terminal" evidence="6">
    <location>
        <begin position="43"/>
        <end position="255"/>
    </location>
</feature>
<proteinExistence type="predicted"/>
<dbReference type="InterPro" id="IPR031704">
    <property type="entry name" value="Glyco_hydro_36_N"/>
</dbReference>
<sequence>MDRVRALPRQGRGRRRGVSDAAKLHALHGEEWSLVLEEQGNGQIAWRHLGARLAPGALPPLTRLRGQTTFSLEGEPAMPVLPIAGAGWFGPSVLSVRDAAGNGIAPCFDSSRVFSSSDDLTIRLEDREKGICLTVDFQPFGADGLLVQTHLGNIGSAPLAIDRLVSAQLPLPPSAREIISRRGRHAGELSEHREAMPAHGWERTTRQGLTGHGGPPALEILCGNADRHSGLALSAQMAWSGDSRLAIEQTDEGFAVFSAEALLAAGEKRLEPGETYSPPRVYLAISSSGRNGVMARQHSMVREVLKWPDGTMKPRPAHLNSWEALYFGHDETRIAQLAKAAASVGAERFVLDDGWFKGRGNDRAGLGDWTPDPRKYPQGLAPLANSIRELGMQFGLWVEPEMVNPDSDLYRDHPDWVLGSSPLSRNQLVLDMRREEVRDYLVGCLDTLLREVPIDYLKWDHNRAHAPSGGAAQIEGSYALFARVREAHPDVEIEACAAGGGRIDAGIARYTHRFWTSDNIDALSRNEMQRGFLAFMPPEVMGAHVGASPSHATGRSQSLAFRAAIACQGHFGIELDPDALDGRDRQRLVHWTAFYKQWRELIHGGRVHLGEAPHGLGWQAQGDGDTYLLWVIRAHPTPDQRDGPLALPFADGRDWNVRLLQKAGHPHVLAAQDGLVYGPDRDNPVRYTGSWLASAGLPLPALAAETAAIFHLEAL</sequence>
<dbReference type="Pfam" id="PF16875">
    <property type="entry name" value="Glyco_hydro_36N"/>
    <property type="match status" value="1"/>
</dbReference>
<dbReference type="Gene3D" id="3.20.20.70">
    <property type="entry name" value="Aldolase class I"/>
    <property type="match status" value="1"/>
</dbReference>
<gene>
    <name evidence="7" type="ORF">K3136_05745</name>
</gene>
<keyword evidence="4 7" id="KW-0326">Glycosidase</keyword>
<keyword evidence="3 7" id="KW-0378">Hydrolase</keyword>
<evidence type="ECO:0000256" key="3">
    <source>
        <dbReference type="ARBA" id="ARBA00022801"/>
    </source>
</evidence>
<dbReference type="InterPro" id="IPR017853">
    <property type="entry name" value="GH"/>
</dbReference>
<dbReference type="GO" id="GO:0004557">
    <property type="term" value="F:alpha-galactosidase activity"/>
    <property type="evidence" value="ECO:0007669"/>
    <property type="project" value="UniProtKB-EC"/>
</dbReference>
<dbReference type="PANTHER" id="PTHR43053:SF3">
    <property type="entry name" value="ALPHA-GALACTOSIDASE C-RELATED"/>
    <property type="match status" value="1"/>
</dbReference>
<dbReference type="Pfam" id="PF02065">
    <property type="entry name" value="Melibiase"/>
    <property type="match status" value="1"/>
</dbReference>
<organism evidence="7 8">
    <name type="scientific">Qipengyuania gelatinilytica</name>
    <dbReference type="NCBI Taxonomy" id="2867231"/>
    <lineage>
        <taxon>Bacteria</taxon>
        <taxon>Pseudomonadati</taxon>
        <taxon>Pseudomonadota</taxon>
        <taxon>Alphaproteobacteria</taxon>
        <taxon>Sphingomonadales</taxon>
        <taxon>Erythrobacteraceae</taxon>
        <taxon>Qipengyuania</taxon>
    </lineage>
</organism>